<evidence type="ECO:0000256" key="8">
    <source>
        <dbReference type="ARBA" id="ARBA00023170"/>
    </source>
</evidence>
<dbReference type="PRINTS" id="PR00047">
    <property type="entry name" value="STROIDFINGER"/>
</dbReference>
<evidence type="ECO:0000313" key="11">
    <source>
        <dbReference type="EMBL" id="ETN87265.1"/>
    </source>
</evidence>
<evidence type="ECO:0000256" key="4">
    <source>
        <dbReference type="ARBA" id="ARBA00022833"/>
    </source>
</evidence>
<dbReference type="SMART" id="SM00399">
    <property type="entry name" value="ZnF_C4"/>
    <property type="match status" value="1"/>
</dbReference>
<dbReference type="PROSITE" id="PS51843">
    <property type="entry name" value="NR_LBD"/>
    <property type="match status" value="1"/>
</dbReference>
<keyword evidence="6" id="KW-0238">DNA-binding</keyword>
<dbReference type="InterPro" id="IPR000536">
    <property type="entry name" value="Nucl_hrmn_rcpt_lig-bd"/>
</dbReference>
<feature type="domain" description="NR LBD" evidence="10">
    <location>
        <begin position="128"/>
        <end position="297"/>
    </location>
</feature>
<keyword evidence="2" id="KW-0479">Metal-binding</keyword>
<keyword evidence="7" id="KW-0804">Transcription</keyword>
<dbReference type="InterPro" id="IPR013088">
    <property type="entry name" value="Znf_NHR/GATA"/>
</dbReference>
<dbReference type="SUPFAM" id="SSF57716">
    <property type="entry name" value="Glucocorticoid receptor-like (DNA-binding domain)"/>
    <property type="match status" value="1"/>
</dbReference>
<dbReference type="KEGG" id="nai:NECAME_00124"/>
<sequence>MGMMYYSMAALNGNLADQLQNQLSYANLQNGVDIKPFAPSPSYKRMAQRRKVPEGELCAVCSDLATGYHYGVANIRCACRHCRFNKCLAVGMDAKAIQNDRDRIGPTKKAKLSSGSDEDQAITPHRMQDQEIVEHLTQVEGLCQELRRCIMRDVSTVQQALSSPCLLFETQELTIDPSTVFKELYPASMNDIRMWNIREMRICIEWGKTFDAYQRLTHFDQFALVRNFAFAFNLLNRVFYSPDHGPDKIVFQNGAFIMRQPQQQNILAQNEENMQVMELFKNWEVDPFVKELCMKRA</sequence>
<dbReference type="OMA" id="ANIRCAC"/>
<keyword evidence="9" id="KW-0539">Nucleus</keyword>
<dbReference type="GO" id="GO:0003700">
    <property type="term" value="F:DNA-binding transcription factor activity"/>
    <property type="evidence" value="ECO:0007669"/>
    <property type="project" value="InterPro"/>
</dbReference>
<evidence type="ECO:0000313" key="12">
    <source>
        <dbReference type="Proteomes" id="UP000053676"/>
    </source>
</evidence>
<proteinExistence type="inferred from homology"/>
<dbReference type="OrthoDB" id="5771769at2759"/>
<name>W2TYZ0_NECAM</name>
<evidence type="ECO:0000256" key="6">
    <source>
        <dbReference type="ARBA" id="ARBA00023125"/>
    </source>
</evidence>
<keyword evidence="8" id="KW-0675">Receptor</keyword>
<dbReference type="InterPro" id="IPR050274">
    <property type="entry name" value="Nuclear_hormone_rcpt_NR2"/>
</dbReference>
<evidence type="ECO:0000256" key="7">
    <source>
        <dbReference type="ARBA" id="ARBA00023163"/>
    </source>
</evidence>
<dbReference type="InterPro" id="IPR001628">
    <property type="entry name" value="Znf_hrmn_rcpt"/>
</dbReference>
<dbReference type="Pfam" id="PF00105">
    <property type="entry name" value="zf-C4"/>
    <property type="match status" value="1"/>
</dbReference>
<evidence type="ECO:0000256" key="9">
    <source>
        <dbReference type="ARBA" id="ARBA00023242"/>
    </source>
</evidence>
<comment type="similarity">
    <text evidence="1">Belongs to the nuclear hormone receptor family.</text>
</comment>
<dbReference type="Gene3D" id="3.30.50.10">
    <property type="entry name" value="Erythroid Transcription Factor GATA-1, subunit A"/>
    <property type="match status" value="1"/>
</dbReference>
<reference evidence="12" key="1">
    <citation type="journal article" date="2014" name="Nat. Genet.">
        <title>Genome of the human hookworm Necator americanus.</title>
        <authorList>
            <person name="Tang Y.T."/>
            <person name="Gao X."/>
            <person name="Rosa B.A."/>
            <person name="Abubucker S."/>
            <person name="Hallsworth-Pepin K."/>
            <person name="Martin J."/>
            <person name="Tyagi R."/>
            <person name="Heizer E."/>
            <person name="Zhang X."/>
            <person name="Bhonagiri-Palsikar V."/>
            <person name="Minx P."/>
            <person name="Warren W.C."/>
            <person name="Wang Q."/>
            <person name="Zhan B."/>
            <person name="Hotez P.J."/>
            <person name="Sternberg P.W."/>
            <person name="Dougall A."/>
            <person name="Gaze S.T."/>
            <person name="Mulvenna J."/>
            <person name="Sotillo J."/>
            <person name="Ranganathan S."/>
            <person name="Rabelo E.M."/>
            <person name="Wilson R.K."/>
            <person name="Felgner P.L."/>
            <person name="Bethony J."/>
            <person name="Hawdon J.M."/>
            <person name="Gasser R.B."/>
            <person name="Loukas A."/>
            <person name="Mitreva M."/>
        </authorList>
    </citation>
    <scope>NUCLEOTIDE SEQUENCE [LARGE SCALE GENOMIC DNA]</scope>
</reference>
<evidence type="ECO:0000256" key="1">
    <source>
        <dbReference type="ARBA" id="ARBA00005993"/>
    </source>
</evidence>
<evidence type="ECO:0000256" key="2">
    <source>
        <dbReference type="ARBA" id="ARBA00022723"/>
    </source>
</evidence>
<evidence type="ECO:0000259" key="10">
    <source>
        <dbReference type="PROSITE" id="PS51843"/>
    </source>
</evidence>
<keyword evidence="4" id="KW-0862">Zinc</keyword>
<dbReference type="Pfam" id="PF00104">
    <property type="entry name" value="Hormone_recep"/>
    <property type="match status" value="1"/>
</dbReference>
<accession>W2TYZ0</accession>
<dbReference type="AlphaFoldDB" id="W2TYZ0"/>
<dbReference type="PANTHER" id="PTHR24083">
    <property type="entry name" value="NUCLEAR HORMONE RECEPTOR"/>
    <property type="match status" value="1"/>
</dbReference>
<dbReference type="GO" id="GO:0043565">
    <property type="term" value="F:sequence-specific DNA binding"/>
    <property type="evidence" value="ECO:0007669"/>
    <property type="project" value="InterPro"/>
</dbReference>
<dbReference type="SUPFAM" id="SSF48508">
    <property type="entry name" value="Nuclear receptor ligand-binding domain"/>
    <property type="match status" value="1"/>
</dbReference>
<gene>
    <name evidence="11" type="ORF">NECAME_00124</name>
</gene>
<dbReference type="Gene3D" id="1.10.565.10">
    <property type="entry name" value="Retinoid X Receptor"/>
    <property type="match status" value="1"/>
</dbReference>
<dbReference type="STRING" id="51031.W2TYZ0"/>
<dbReference type="EMBL" id="KI657455">
    <property type="protein sequence ID" value="ETN87265.1"/>
    <property type="molecule type" value="Genomic_DNA"/>
</dbReference>
<keyword evidence="3" id="KW-0863">Zinc-finger</keyword>
<protein>
    <submittedName>
        <fullName evidence="11">Zinc finger, C4 type</fullName>
    </submittedName>
</protein>
<dbReference type="InterPro" id="IPR035500">
    <property type="entry name" value="NHR-like_dom_sf"/>
</dbReference>
<evidence type="ECO:0000256" key="3">
    <source>
        <dbReference type="ARBA" id="ARBA00022771"/>
    </source>
</evidence>
<dbReference type="GO" id="GO:0008270">
    <property type="term" value="F:zinc ion binding"/>
    <property type="evidence" value="ECO:0007669"/>
    <property type="project" value="UniProtKB-KW"/>
</dbReference>
<keyword evidence="12" id="KW-1185">Reference proteome</keyword>
<evidence type="ECO:0000256" key="5">
    <source>
        <dbReference type="ARBA" id="ARBA00023015"/>
    </source>
</evidence>
<organism evidence="11 12">
    <name type="scientific">Necator americanus</name>
    <name type="common">Human hookworm</name>
    <dbReference type="NCBI Taxonomy" id="51031"/>
    <lineage>
        <taxon>Eukaryota</taxon>
        <taxon>Metazoa</taxon>
        <taxon>Ecdysozoa</taxon>
        <taxon>Nematoda</taxon>
        <taxon>Chromadorea</taxon>
        <taxon>Rhabditida</taxon>
        <taxon>Rhabditina</taxon>
        <taxon>Rhabditomorpha</taxon>
        <taxon>Strongyloidea</taxon>
        <taxon>Ancylostomatidae</taxon>
        <taxon>Bunostominae</taxon>
        <taxon>Necator</taxon>
    </lineage>
</organism>
<dbReference type="Proteomes" id="UP000053676">
    <property type="component" value="Unassembled WGS sequence"/>
</dbReference>
<keyword evidence="5" id="KW-0805">Transcription regulation</keyword>